<sequence>MQQRWDFNEERQSDLKTLIQDLVLLESPSGDADRIHQVMERLVEDGATVPNIEIAWQEHEGQPILELHRGQGGALILGHADTVWPVGTLESMPWREENAEDGLRIYGPGILDMKAGLAMGLFALRQLSEDTPFDFLVTPDEEVGSEASRSIIESRAREAAVVLVLESGMPGGALKTARSGVGDFVGEIVGVESHAGLDPDKGASAIHEAAQQILWLTTLANHVLGTTVNVGTITGGTRTNVVAGQATLGIDVRVQTAGEMERINSTLAHPPVFDKHTRVQYIGGFNRPPMESNPASHRWFDRARQIWRHDTGEELLGLRVGGASDGNFTAAYAPTLDGLGAVGNGAHARHEHIEWQFVGPRLMLIAELLRAAGRSGR</sequence>
<feature type="active site" description="Proton acceptor" evidence="3">
    <location>
        <position position="141"/>
    </location>
</feature>
<name>A0A2T2XA86_9FIRM</name>
<dbReference type="Pfam" id="PF01546">
    <property type="entry name" value="Peptidase_M20"/>
    <property type="match status" value="1"/>
</dbReference>
<dbReference type="Gene3D" id="3.30.70.360">
    <property type="match status" value="1"/>
</dbReference>
<proteinExistence type="predicted"/>
<dbReference type="AlphaFoldDB" id="A0A2T2XA86"/>
<feature type="active site" evidence="3">
    <location>
        <position position="81"/>
    </location>
</feature>
<dbReference type="InterPro" id="IPR017150">
    <property type="entry name" value="Pept_M20_glutamate_carboxypep"/>
</dbReference>
<dbReference type="SUPFAM" id="SSF53187">
    <property type="entry name" value="Zn-dependent exopeptidases"/>
    <property type="match status" value="1"/>
</dbReference>
<accession>A0A2T2XA86</accession>
<dbReference type="InterPro" id="IPR050072">
    <property type="entry name" value="Peptidase_M20A"/>
</dbReference>
<dbReference type="PANTHER" id="PTHR43808">
    <property type="entry name" value="ACETYLORNITHINE DEACETYLASE"/>
    <property type="match status" value="1"/>
</dbReference>
<keyword evidence="2" id="KW-0378">Hydrolase</keyword>
<feature type="domain" description="Peptidase M20 dimerisation" evidence="4">
    <location>
        <begin position="177"/>
        <end position="267"/>
    </location>
</feature>
<dbReference type="PANTHER" id="PTHR43808:SF9">
    <property type="entry name" value="BLL0789 PROTEIN"/>
    <property type="match status" value="1"/>
</dbReference>
<dbReference type="InterPro" id="IPR011650">
    <property type="entry name" value="Peptidase_M20_dimer"/>
</dbReference>
<dbReference type="GO" id="GO:0046872">
    <property type="term" value="F:metal ion binding"/>
    <property type="evidence" value="ECO:0007669"/>
    <property type="project" value="UniProtKB-KW"/>
</dbReference>
<gene>
    <name evidence="5" type="ORF">C7B46_16820</name>
</gene>
<evidence type="ECO:0000256" key="1">
    <source>
        <dbReference type="ARBA" id="ARBA00022723"/>
    </source>
</evidence>
<evidence type="ECO:0000313" key="6">
    <source>
        <dbReference type="Proteomes" id="UP000242972"/>
    </source>
</evidence>
<dbReference type="GO" id="GO:0016787">
    <property type="term" value="F:hydrolase activity"/>
    <property type="evidence" value="ECO:0007669"/>
    <property type="project" value="UniProtKB-KW"/>
</dbReference>
<dbReference type="EMBL" id="PXYW01000063">
    <property type="protein sequence ID" value="PSR31402.1"/>
    <property type="molecule type" value="Genomic_DNA"/>
</dbReference>
<dbReference type="PIRSF" id="PIRSF037238">
    <property type="entry name" value="Carboxypeptidase_G2"/>
    <property type="match status" value="1"/>
</dbReference>
<evidence type="ECO:0000256" key="3">
    <source>
        <dbReference type="PIRSR" id="PIRSR037238-1"/>
    </source>
</evidence>
<evidence type="ECO:0000256" key="2">
    <source>
        <dbReference type="ARBA" id="ARBA00022801"/>
    </source>
</evidence>
<dbReference type="Pfam" id="PF07687">
    <property type="entry name" value="M20_dimer"/>
    <property type="match status" value="1"/>
</dbReference>
<reference evidence="5 6" key="1">
    <citation type="journal article" date="2014" name="BMC Genomics">
        <title>Comparison of environmental and isolate Sulfobacillus genomes reveals diverse carbon, sulfur, nitrogen, and hydrogen metabolisms.</title>
        <authorList>
            <person name="Justice N.B."/>
            <person name="Norman A."/>
            <person name="Brown C.T."/>
            <person name="Singh A."/>
            <person name="Thomas B.C."/>
            <person name="Banfield J.F."/>
        </authorList>
    </citation>
    <scope>NUCLEOTIDE SEQUENCE [LARGE SCALE GENOMIC DNA]</scope>
    <source>
        <strain evidence="5">AMDSBA4</strain>
    </source>
</reference>
<dbReference type="SUPFAM" id="SSF55031">
    <property type="entry name" value="Bacterial exopeptidase dimerisation domain"/>
    <property type="match status" value="1"/>
</dbReference>
<organism evidence="5 6">
    <name type="scientific">Sulfobacillus benefaciens</name>
    <dbReference type="NCBI Taxonomy" id="453960"/>
    <lineage>
        <taxon>Bacteria</taxon>
        <taxon>Bacillati</taxon>
        <taxon>Bacillota</taxon>
        <taxon>Clostridia</taxon>
        <taxon>Eubacteriales</taxon>
        <taxon>Clostridiales Family XVII. Incertae Sedis</taxon>
        <taxon>Sulfobacillus</taxon>
    </lineage>
</organism>
<keyword evidence="1" id="KW-0479">Metal-binding</keyword>
<comment type="caution">
    <text evidence="5">The sequence shown here is derived from an EMBL/GenBank/DDBJ whole genome shotgun (WGS) entry which is preliminary data.</text>
</comment>
<evidence type="ECO:0000259" key="4">
    <source>
        <dbReference type="Pfam" id="PF07687"/>
    </source>
</evidence>
<dbReference type="InterPro" id="IPR002933">
    <property type="entry name" value="Peptidase_M20"/>
</dbReference>
<protein>
    <recommendedName>
        <fullName evidence="4">Peptidase M20 dimerisation domain-containing protein</fullName>
    </recommendedName>
</protein>
<dbReference type="InterPro" id="IPR036264">
    <property type="entry name" value="Bact_exopeptidase_dim_dom"/>
</dbReference>
<dbReference type="Proteomes" id="UP000242972">
    <property type="component" value="Unassembled WGS sequence"/>
</dbReference>
<dbReference type="Gene3D" id="3.40.630.10">
    <property type="entry name" value="Zn peptidases"/>
    <property type="match status" value="1"/>
</dbReference>
<dbReference type="CDD" id="cd03885">
    <property type="entry name" value="M20_CPDG2"/>
    <property type="match status" value="1"/>
</dbReference>
<evidence type="ECO:0000313" key="5">
    <source>
        <dbReference type="EMBL" id="PSR31402.1"/>
    </source>
</evidence>